<dbReference type="FunFam" id="1.10.1040.10:FF:000017">
    <property type="entry name" value="2-dehydropantoate 2-reductase"/>
    <property type="match status" value="1"/>
</dbReference>
<dbReference type="Pfam" id="PF08546">
    <property type="entry name" value="ApbA_C"/>
    <property type="match status" value="1"/>
</dbReference>
<dbReference type="GO" id="GO:0005737">
    <property type="term" value="C:cytoplasm"/>
    <property type="evidence" value="ECO:0007669"/>
    <property type="project" value="TreeGrafter"/>
</dbReference>
<dbReference type="SUPFAM" id="SSF51735">
    <property type="entry name" value="NAD(P)-binding Rossmann-fold domains"/>
    <property type="match status" value="1"/>
</dbReference>
<dbReference type="Gene3D" id="1.10.1040.10">
    <property type="entry name" value="N-(1-d-carboxylethyl)-l-norvaline Dehydrogenase, domain 2"/>
    <property type="match status" value="1"/>
</dbReference>
<accession>A0A4P8WKU7</accession>
<dbReference type="InterPro" id="IPR036291">
    <property type="entry name" value="NAD(P)-bd_dom_sf"/>
</dbReference>
<evidence type="ECO:0000256" key="1">
    <source>
        <dbReference type="ARBA" id="ARBA00004724"/>
    </source>
</evidence>
<evidence type="ECO:0000256" key="9">
    <source>
        <dbReference type="ARBA" id="ARBA00047506"/>
    </source>
</evidence>
<comment type="similarity">
    <text evidence="2 12">Belongs to the ketopantoate reductase family.</text>
</comment>
<dbReference type="Gene3D" id="3.40.50.720">
    <property type="entry name" value="NAD(P)-binding Rossmann-like Domain"/>
    <property type="match status" value="1"/>
</dbReference>
<evidence type="ECO:0000256" key="12">
    <source>
        <dbReference type="RuleBase" id="RU362068"/>
    </source>
</evidence>
<evidence type="ECO:0000256" key="7">
    <source>
        <dbReference type="ARBA" id="ARBA00023002"/>
    </source>
</evidence>
<dbReference type="GO" id="GO:0015940">
    <property type="term" value="P:pantothenate biosynthetic process"/>
    <property type="evidence" value="ECO:0007669"/>
    <property type="project" value="InterPro"/>
</dbReference>
<comment type="pathway">
    <text evidence="1 12">Cofactor biosynthesis; coenzyme A biosynthesis.</text>
</comment>
<dbReference type="SUPFAM" id="SSF48179">
    <property type="entry name" value="6-phosphogluconate dehydrogenase C-terminal domain-like"/>
    <property type="match status" value="1"/>
</dbReference>
<dbReference type="InterPro" id="IPR050838">
    <property type="entry name" value="Ketopantoate_reductase"/>
</dbReference>
<proteinExistence type="inferred from homology"/>
<comment type="catalytic activity">
    <reaction evidence="10">
        <text>(R)-pantoate + NAD(+) = 2-dehydropantoate + NADH + H(+)</text>
        <dbReference type="Rhea" id="RHEA:61292"/>
        <dbReference type="ChEBI" id="CHEBI:11561"/>
        <dbReference type="ChEBI" id="CHEBI:15378"/>
        <dbReference type="ChEBI" id="CHEBI:15980"/>
        <dbReference type="ChEBI" id="CHEBI:57540"/>
        <dbReference type="ChEBI" id="CHEBI:57945"/>
    </reaction>
    <physiologicalReaction direction="right-to-left" evidence="10">
        <dbReference type="Rhea" id="RHEA:61294"/>
    </physiologicalReaction>
</comment>
<gene>
    <name evidence="15" type="ORF">FEJ81_18210</name>
</gene>
<evidence type="ECO:0000259" key="13">
    <source>
        <dbReference type="Pfam" id="PF02558"/>
    </source>
</evidence>
<dbReference type="InterPro" id="IPR008927">
    <property type="entry name" value="6-PGluconate_DH-like_C_sf"/>
</dbReference>
<dbReference type="InterPro" id="IPR003710">
    <property type="entry name" value="ApbA"/>
</dbReference>
<evidence type="ECO:0000259" key="14">
    <source>
        <dbReference type="Pfam" id="PF08546"/>
    </source>
</evidence>
<dbReference type="InterPro" id="IPR013328">
    <property type="entry name" value="6PGD_dom2"/>
</dbReference>
<comment type="function">
    <text evidence="12">Catalyzes the NADPH-dependent reduction of ketopantoate into pantoic acid.</text>
</comment>
<dbReference type="InterPro" id="IPR013752">
    <property type="entry name" value="KPA_reductase"/>
</dbReference>
<comment type="function">
    <text evidence="11">Catalyzes the NAD(P)H-dependent reduction of ketopantoate into pantoic acid.</text>
</comment>
<dbReference type="OrthoDB" id="201845at2157"/>
<feature type="domain" description="Ketopantoate reductase C-terminal" evidence="14">
    <location>
        <begin position="176"/>
        <end position="294"/>
    </location>
</feature>
<keyword evidence="5 12" id="KW-0521">NADP</keyword>
<dbReference type="EC" id="1.1.1.169" evidence="3 12"/>
<dbReference type="RefSeq" id="WP_138246623.1">
    <property type="nucleotide sequence ID" value="NZ_CP040330.1"/>
</dbReference>
<dbReference type="GO" id="GO:0008677">
    <property type="term" value="F:2-dehydropantoate 2-reductase activity"/>
    <property type="evidence" value="ECO:0007669"/>
    <property type="project" value="UniProtKB-EC"/>
</dbReference>
<evidence type="ECO:0000256" key="5">
    <source>
        <dbReference type="ARBA" id="ARBA00022857"/>
    </source>
</evidence>
<dbReference type="EMBL" id="CP040330">
    <property type="protein sequence ID" value="QCS44178.1"/>
    <property type="molecule type" value="Genomic_DNA"/>
</dbReference>
<sequence>MDIVVFGAGSLGSLVGGLLAREHAVTLVARAAHADAVRESGLRLDGVGDEYPDRVFPAATTDGTGLEADLAIVAVKSFDTAAAAEALATGSFEAVLSLQNGMGNEATLAARLEAPVLAGTATYGAILREPGVVDCTGVGEVVLGARDGGPSDTADRVGEAFATAGLETTVADDMPRRLWEKLAVNAAINPVTALTATENGAVLAEPATDLARSAARETARVARACDVTLSDRDALAAMEGVAEATAANTSSMRQDVLADRRTEIDAINGYVVDRAADHVLEVPTNQILAALVRTWERGRDVR</sequence>
<dbReference type="GO" id="GO:0015937">
    <property type="term" value="P:coenzyme A biosynthetic process"/>
    <property type="evidence" value="ECO:0007669"/>
    <property type="project" value="UniProtKB-UniPathway"/>
</dbReference>
<comment type="catalytic activity">
    <reaction evidence="9">
        <text>(R)-pantoate + NADP(+) = 2-dehydropantoate + NADPH + H(+)</text>
        <dbReference type="Rhea" id="RHEA:16233"/>
        <dbReference type="ChEBI" id="CHEBI:11561"/>
        <dbReference type="ChEBI" id="CHEBI:15378"/>
        <dbReference type="ChEBI" id="CHEBI:15980"/>
        <dbReference type="ChEBI" id="CHEBI:57783"/>
        <dbReference type="ChEBI" id="CHEBI:58349"/>
        <dbReference type="EC" id="1.1.1.169"/>
    </reaction>
    <physiologicalReaction direction="right-to-left" evidence="9">
        <dbReference type="Rhea" id="RHEA:16235"/>
    </physiologicalReaction>
</comment>
<evidence type="ECO:0000256" key="8">
    <source>
        <dbReference type="ARBA" id="ARBA00032024"/>
    </source>
</evidence>
<evidence type="ECO:0000313" key="15">
    <source>
        <dbReference type="EMBL" id="QCS44178.1"/>
    </source>
</evidence>
<evidence type="ECO:0000256" key="6">
    <source>
        <dbReference type="ARBA" id="ARBA00022993"/>
    </source>
</evidence>
<organism evidence="15 16">
    <name type="scientific">Natrinema versiforme</name>
    <dbReference type="NCBI Taxonomy" id="88724"/>
    <lineage>
        <taxon>Archaea</taxon>
        <taxon>Methanobacteriati</taxon>
        <taxon>Methanobacteriota</taxon>
        <taxon>Stenosarchaea group</taxon>
        <taxon>Halobacteria</taxon>
        <taxon>Halobacteriales</taxon>
        <taxon>Natrialbaceae</taxon>
        <taxon>Natrinema</taxon>
    </lineage>
</organism>
<dbReference type="InterPro" id="IPR013332">
    <property type="entry name" value="KPR_N"/>
</dbReference>
<evidence type="ECO:0000256" key="11">
    <source>
        <dbReference type="ARBA" id="ARBA00056765"/>
    </source>
</evidence>
<dbReference type="Pfam" id="PF02558">
    <property type="entry name" value="ApbA"/>
    <property type="match status" value="1"/>
</dbReference>
<dbReference type="GO" id="GO:0050661">
    <property type="term" value="F:NADP binding"/>
    <property type="evidence" value="ECO:0007669"/>
    <property type="project" value="TreeGrafter"/>
</dbReference>
<evidence type="ECO:0000256" key="2">
    <source>
        <dbReference type="ARBA" id="ARBA00007870"/>
    </source>
</evidence>
<reference evidence="16" key="1">
    <citation type="submission" date="2019-05" db="EMBL/GenBank/DDBJ databases">
        <title>Genome sequence and methylation pattern of the halophilic Archaeon Natrinema versiforme BOL5-4.</title>
        <authorList>
            <person name="DasSarma P."/>
            <person name="Anton B.P."/>
            <person name="DasSarma S.L."/>
            <person name="Martinez F.L."/>
            <person name="Guzman D."/>
            <person name="Roberts R.J."/>
            <person name="DasSarma S."/>
        </authorList>
    </citation>
    <scope>NUCLEOTIDE SEQUENCE [LARGE SCALE GENOMIC DNA]</scope>
    <source>
        <strain evidence="16">BOL5-4</strain>
    </source>
</reference>
<dbReference type="NCBIfam" id="TIGR00745">
    <property type="entry name" value="apbA_panE"/>
    <property type="match status" value="1"/>
</dbReference>
<evidence type="ECO:0000256" key="3">
    <source>
        <dbReference type="ARBA" id="ARBA00013014"/>
    </source>
</evidence>
<evidence type="ECO:0000256" key="4">
    <source>
        <dbReference type="ARBA" id="ARBA00019465"/>
    </source>
</evidence>
<name>A0A4P8WKU7_9EURY</name>
<dbReference type="PANTHER" id="PTHR43765:SF2">
    <property type="entry name" value="2-DEHYDROPANTOATE 2-REDUCTASE"/>
    <property type="match status" value="1"/>
</dbReference>
<dbReference type="KEGG" id="nvr:FEJ81_18210"/>
<dbReference type="PANTHER" id="PTHR43765">
    <property type="entry name" value="2-DEHYDROPANTOATE 2-REDUCTASE-RELATED"/>
    <property type="match status" value="1"/>
</dbReference>
<dbReference type="AlphaFoldDB" id="A0A4P8WKU7"/>
<evidence type="ECO:0000313" key="16">
    <source>
        <dbReference type="Proteomes" id="UP000302218"/>
    </source>
</evidence>
<dbReference type="GeneID" id="40267250"/>
<keyword evidence="7 12" id="KW-0560">Oxidoreductase</keyword>
<dbReference type="Proteomes" id="UP000302218">
    <property type="component" value="Chromosome"/>
</dbReference>
<evidence type="ECO:0000256" key="10">
    <source>
        <dbReference type="ARBA" id="ARBA00048196"/>
    </source>
</evidence>
<feature type="domain" description="Ketopantoate reductase N-terminal" evidence="13">
    <location>
        <begin position="3"/>
        <end position="147"/>
    </location>
</feature>
<protein>
    <recommendedName>
        <fullName evidence="4 12">2-dehydropantoate 2-reductase</fullName>
        <ecNumber evidence="3 12">1.1.1.169</ecNumber>
    </recommendedName>
    <alternativeName>
        <fullName evidence="8 12">Ketopantoate reductase</fullName>
    </alternativeName>
</protein>
<keyword evidence="6 12" id="KW-0173">Coenzyme A biosynthesis</keyword>
<dbReference type="UniPathway" id="UPA00241"/>